<feature type="compositionally biased region" description="Basic and acidic residues" evidence="1">
    <location>
        <begin position="147"/>
        <end position="157"/>
    </location>
</feature>
<sequence length="166" mass="18402">MTMFEESPEEFGGARQRERPGQRTHLSASGLRARGWTPAMVRQLLGEPDLLLAHPQFRSAPQTRLYRVERVAAAERGEAFRVAAAAAVRRSATARASALRRRRKVLDLRRRVYAAIAGAYPDLARERVPQLRAPTGPGKSDASADSGTHDRQIDRRTPRTGPQEPA</sequence>
<keyword evidence="3" id="KW-1185">Reference proteome</keyword>
<evidence type="ECO:0000313" key="3">
    <source>
        <dbReference type="Proteomes" id="UP000509418"/>
    </source>
</evidence>
<dbReference type="RefSeq" id="WP_176577548.1">
    <property type="nucleotide sequence ID" value="NZ_CBDRGH010000011.1"/>
</dbReference>
<name>A0A7H8TFN0_STRCX</name>
<evidence type="ECO:0000313" key="2">
    <source>
        <dbReference type="EMBL" id="QKZ22306.1"/>
    </source>
</evidence>
<gene>
    <name evidence="2" type="ORF">HUT05_36090</name>
</gene>
<reference evidence="2 3" key="1">
    <citation type="submission" date="2020-06" db="EMBL/GenBank/DDBJ databases">
        <title>Genome mining for natural products.</title>
        <authorList>
            <person name="Zhang B."/>
            <person name="Shi J."/>
            <person name="Ge H."/>
        </authorList>
    </citation>
    <scope>NUCLEOTIDE SEQUENCE [LARGE SCALE GENOMIC DNA]</scope>
    <source>
        <strain evidence="2 3">NA02069</strain>
    </source>
</reference>
<proteinExistence type="predicted"/>
<feature type="region of interest" description="Disordered" evidence="1">
    <location>
        <begin position="1"/>
        <end position="29"/>
    </location>
</feature>
<dbReference type="AlphaFoldDB" id="A0A7H8TFN0"/>
<dbReference type="EMBL" id="CP056041">
    <property type="protein sequence ID" value="QKZ22306.1"/>
    <property type="molecule type" value="Genomic_DNA"/>
</dbReference>
<organism evidence="2 3">
    <name type="scientific">Streptomyces chartreusis</name>
    <dbReference type="NCBI Taxonomy" id="1969"/>
    <lineage>
        <taxon>Bacteria</taxon>
        <taxon>Bacillati</taxon>
        <taxon>Actinomycetota</taxon>
        <taxon>Actinomycetes</taxon>
        <taxon>Kitasatosporales</taxon>
        <taxon>Streptomycetaceae</taxon>
        <taxon>Streptomyces</taxon>
    </lineage>
</organism>
<dbReference type="Proteomes" id="UP000509418">
    <property type="component" value="Chromosome"/>
</dbReference>
<evidence type="ECO:0000256" key="1">
    <source>
        <dbReference type="SAM" id="MobiDB-lite"/>
    </source>
</evidence>
<accession>A0A7H8TFN0</accession>
<protein>
    <submittedName>
        <fullName evidence="2">Uncharacterized protein</fullName>
    </submittedName>
</protein>
<feature type="region of interest" description="Disordered" evidence="1">
    <location>
        <begin position="126"/>
        <end position="166"/>
    </location>
</feature>